<evidence type="ECO:0000256" key="1">
    <source>
        <dbReference type="SAM" id="Coils"/>
    </source>
</evidence>
<gene>
    <name evidence="3" type="ORF">X474_02290</name>
</gene>
<feature type="region of interest" description="Disordered" evidence="2">
    <location>
        <begin position="591"/>
        <end position="637"/>
    </location>
</feature>
<feature type="coiled-coil region" evidence="1">
    <location>
        <begin position="710"/>
        <end position="808"/>
    </location>
</feature>
<evidence type="ECO:0000313" key="4">
    <source>
        <dbReference type="Proteomes" id="UP000032233"/>
    </source>
</evidence>
<feature type="coiled-coil region" evidence="1">
    <location>
        <begin position="398"/>
        <end position="457"/>
    </location>
</feature>
<dbReference type="InParanoid" id="A0A0D2JJ32"/>
<feature type="coiled-coil region" evidence="1">
    <location>
        <begin position="860"/>
        <end position="894"/>
    </location>
</feature>
<dbReference type="OrthoDB" id="9905093at2"/>
<feature type="coiled-coil region" evidence="1">
    <location>
        <begin position="346"/>
        <end position="373"/>
    </location>
</feature>
<sequence>MQQIKSSINHLVQESEAFASRLGNFPEFSGNSSRADLASVRVQGLSLESWVEKLWPDLNLCESPTLDQGLFNKQASDLAQKISDSQVEIQKAELKADKDQSGLQGELNQAREKLAQAEKRLKGLADELESCRNQALLSQKTQAKLIFEKQALDQWLKGLRPKGLTGFMDASGAEVKSAAIKQATSRQKTLIQKAAQHNERQKTIKFNLTQIRRDLDHARRDREKAESLVFDIRVRQKKLSARIGQEEKDRAQKTARLKPHQIKLDAINRFKTTHGRLVNRLSLELAPFITHAEPEPTLSPLNGLENCIQAGDLAFQRLDRLHNLLLRLGAHLKSDTDLVPELLKTQRKLNKEINKQTDELTELLANLQDAVSETPDRNQYTALLSTLMARMERLLPQARETQRDLDQLRLRLSRNLERGRNWQKTWRQSGKEERAQLDQARAMVEELKQESASTAEVADLLAGQAGQALTALKPLFLRELLPSLAGIIQKISSLNTRSGSLEEHARELAERIPQPRGGNLAKTPLALKPHSAALRRLSGKNILLEELEAALDTARRWWETTSGEMMRAIIQPLQEKTRKLDTDLNQVSLEKTRLEKEKRHKEEESLRLSRQLTEKTGQAEKAHQELTRTRSLAQNQEQDLRQYQAQVKNLTEKHRQTSTALNQNLELTERLQEKLVSTGQRAKYLDQRLKSVETDYSQTASRLSENQALSRDLEERLSRAGRLAEDLADRLDQSRRLSKALKSKLLEKHHNLRHANQELKELDYLRTYSAEQDDLLAQTRAELEAARLEQQEAKKSLIQAEIAREESLKELARERSARAREALDLLGGKALAVELAASESEAGRWVNLAQDLALALVLNGQAHEEQTARLREQLNRLATEAAQLKRQLSQVSGLVNRTPLADSAVGVRVTPLDPDQIYQAVTRLGRARESLRRIGRSTLGHWALIAALTSSLVLVPPSAPSKATRSETPITEPKPLTRSIVQKIDQAPQFQVPVSTRILDGPLGRGSLTLDLLPIKDQATPLPPAVKTLLNETAGKSGLSPKVLMTSARAIYAGQEVVDANVLGEITTIANNLAERHPLIFRELARKGLPANTADLTTLTPLVEKGQHLFMDRLYREYRSLGFSPEEALGALAANERAIANLKKLQPLPGKISGKVTPLSSVEQLKLGPFLKRMVPYIESRLKIFLRQRGMVFSGDIKRYANNLAFDMYCAAKRFEVPLTFLLSIAHQETWYANVLGDQNRSASPFQIFEPTRKLIRISMKEAGFVAPPAGIKLERHLTMATYMAAFHVRELMAGAVKKTALSLRGKVDSNRVMLRYNGSKAYIEQVALRQKQLSKFMRSKKDT</sequence>
<feature type="coiled-coil region" evidence="1">
    <location>
        <begin position="180"/>
        <end position="228"/>
    </location>
</feature>
<feature type="coiled-coil region" evidence="1">
    <location>
        <begin position="75"/>
        <end position="134"/>
    </location>
</feature>
<name>A0A0D2JJ32_9BACT</name>
<keyword evidence="4" id="KW-1185">Reference proteome</keyword>
<proteinExistence type="predicted"/>
<evidence type="ECO:0000313" key="3">
    <source>
        <dbReference type="EMBL" id="KIX15691.1"/>
    </source>
</evidence>
<protein>
    <submittedName>
        <fullName evidence="3">Uncharacterized protein</fullName>
    </submittedName>
</protein>
<organism evidence="3 4">
    <name type="scientific">Dethiosulfatarculus sandiegensis</name>
    <dbReference type="NCBI Taxonomy" id="1429043"/>
    <lineage>
        <taxon>Bacteria</taxon>
        <taxon>Pseudomonadati</taxon>
        <taxon>Thermodesulfobacteriota</taxon>
        <taxon>Desulfarculia</taxon>
        <taxon>Desulfarculales</taxon>
        <taxon>Desulfarculaceae</taxon>
        <taxon>Dethiosulfatarculus</taxon>
    </lineage>
</organism>
<accession>A0A0D2JJ32</accession>
<feature type="compositionally biased region" description="Basic and acidic residues" evidence="2">
    <location>
        <begin position="617"/>
        <end position="628"/>
    </location>
</feature>
<dbReference type="Proteomes" id="UP000032233">
    <property type="component" value="Unassembled WGS sequence"/>
</dbReference>
<reference evidence="3 4" key="1">
    <citation type="submission" date="2013-11" db="EMBL/GenBank/DDBJ databases">
        <title>Metagenomic analysis of a methanogenic consortium involved in long chain n-alkane degradation.</title>
        <authorList>
            <person name="Davidova I.A."/>
            <person name="Callaghan A.V."/>
            <person name="Wawrik B."/>
            <person name="Pruitt S."/>
            <person name="Marks C."/>
            <person name="Duncan K.E."/>
            <person name="Suflita J.M."/>
        </authorList>
    </citation>
    <scope>NUCLEOTIDE SEQUENCE [LARGE SCALE GENOMIC DNA]</scope>
    <source>
        <strain evidence="3 4">SPR</strain>
    </source>
</reference>
<keyword evidence="1" id="KW-0175">Coiled coil</keyword>
<dbReference type="STRING" id="1429043.X474_02290"/>
<comment type="caution">
    <text evidence="3">The sequence shown here is derived from an EMBL/GenBank/DDBJ whole genome shotgun (WGS) entry which is preliminary data.</text>
</comment>
<dbReference type="RefSeq" id="WP_044346450.1">
    <property type="nucleotide sequence ID" value="NZ_AZAC01000002.1"/>
</dbReference>
<feature type="compositionally biased region" description="Basic and acidic residues" evidence="2">
    <location>
        <begin position="591"/>
        <end position="607"/>
    </location>
</feature>
<dbReference type="EMBL" id="AZAC01000002">
    <property type="protein sequence ID" value="KIX15691.1"/>
    <property type="molecule type" value="Genomic_DNA"/>
</dbReference>
<evidence type="ECO:0000256" key="2">
    <source>
        <dbReference type="SAM" id="MobiDB-lite"/>
    </source>
</evidence>